<evidence type="ECO:0000259" key="6">
    <source>
        <dbReference type="Pfam" id="PF08543"/>
    </source>
</evidence>
<dbReference type="Pfam" id="PF08543">
    <property type="entry name" value="Phos_pyr_kin"/>
    <property type="match status" value="1"/>
</dbReference>
<keyword evidence="8" id="KW-1185">Reference proteome</keyword>
<dbReference type="GO" id="GO:0008478">
    <property type="term" value="F:pyridoxal kinase activity"/>
    <property type="evidence" value="ECO:0007669"/>
    <property type="project" value="UniProtKB-EC"/>
</dbReference>
<dbReference type="GO" id="GO:0005829">
    <property type="term" value="C:cytosol"/>
    <property type="evidence" value="ECO:0007669"/>
    <property type="project" value="TreeGrafter"/>
</dbReference>
<dbReference type="InterPro" id="IPR004625">
    <property type="entry name" value="PyrdxlKinase"/>
</dbReference>
<dbReference type="EC" id="2.7.1.35" evidence="1"/>
<keyword evidence="3" id="KW-0547">Nucleotide-binding</keyword>
<proteinExistence type="predicted"/>
<name>A0A2S6N7R7_RHOGL</name>
<dbReference type="NCBIfam" id="NF004398">
    <property type="entry name" value="PRK05756.1"/>
    <property type="match status" value="1"/>
</dbReference>
<dbReference type="InterPro" id="IPR029056">
    <property type="entry name" value="Ribokinase-like"/>
</dbReference>
<dbReference type="EMBL" id="NHRY01000206">
    <property type="protein sequence ID" value="PPQ30663.1"/>
    <property type="molecule type" value="Genomic_DNA"/>
</dbReference>
<evidence type="ECO:0000256" key="2">
    <source>
        <dbReference type="ARBA" id="ARBA00022679"/>
    </source>
</evidence>
<protein>
    <recommendedName>
        <fullName evidence="1">pyridoxal kinase</fullName>
        <ecNumber evidence="1">2.7.1.35</ecNumber>
    </recommendedName>
</protein>
<reference evidence="7 8" key="1">
    <citation type="journal article" date="2018" name="Arch. Microbiol.">
        <title>New insights into the metabolic potential of the phototrophic purple bacterium Rhodopila globiformis DSM 161(T) from its draft genome sequence and evidence for a vanadium-dependent nitrogenase.</title>
        <authorList>
            <person name="Imhoff J.F."/>
            <person name="Rahn T."/>
            <person name="Kunzel S."/>
            <person name="Neulinger S.C."/>
        </authorList>
    </citation>
    <scope>NUCLEOTIDE SEQUENCE [LARGE SCALE GENOMIC DNA]</scope>
    <source>
        <strain evidence="7 8">DSM 161</strain>
    </source>
</reference>
<dbReference type="Proteomes" id="UP000239724">
    <property type="component" value="Unassembled WGS sequence"/>
</dbReference>
<dbReference type="Gene3D" id="3.40.1190.20">
    <property type="match status" value="1"/>
</dbReference>
<sequence>MHILSIQSWVSYGHVGNASAVFPLQRLGAEVWAVNTVQFSNHTGYGDWTGDVYSGQSVRRLVDGIAARDAFTRCDAVLSGYVGGADIGDAILHAIGSVRRANPAATYCCDPVIGDVDTGVYVRPGIEDFLRDQALPAADIATPNRFEIERLTGLDCHTLHGARQAVLRLRSMLRMDGPACVLLTSLETDETPGDCIDMLTFEAGHFHLLRTPRLDLAINGAGDAVAALFLFHRLTTGSAVAALEAAGSSVYGLLRRTAEAGSREILTVAAQDEFVSPSRRFAALPC</sequence>
<evidence type="ECO:0000256" key="1">
    <source>
        <dbReference type="ARBA" id="ARBA00012104"/>
    </source>
</evidence>
<dbReference type="CDD" id="cd01173">
    <property type="entry name" value="pyridoxal_pyridoxamine_kinase"/>
    <property type="match status" value="1"/>
</dbReference>
<dbReference type="GO" id="GO:0009443">
    <property type="term" value="P:pyridoxal 5'-phosphate salvage"/>
    <property type="evidence" value="ECO:0007669"/>
    <property type="project" value="InterPro"/>
</dbReference>
<dbReference type="PANTHER" id="PTHR10534:SF2">
    <property type="entry name" value="PYRIDOXAL KINASE"/>
    <property type="match status" value="1"/>
</dbReference>
<gene>
    <name evidence="7" type="ORF">CCS01_18745</name>
</gene>
<dbReference type="PANTHER" id="PTHR10534">
    <property type="entry name" value="PYRIDOXAL KINASE"/>
    <property type="match status" value="1"/>
</dbReference>
<evidence type="ECO:0000256" key="3">
    <source>
        <dbReference type="ARBA" id="ARBA00022741"/>
    </source>
</evidence>
<evidence type="ECO:0000256" key="4">
    <source>
        <dbReference type="ARBA" id="ARBA00022777"/>
    </source>
</evidence>
<feature type="domain" description="Pyridoxamine kinase/Phosphomethylpyrimidine kinase" evidence="6">
    <location>
        <begin position="74"/>
        <end position="262"/>
    </location>
</feature>
<evidence type="ECO:0000256" key="5">
    <source>
        <dbReference type="ARBA" id="ARBA00022840"/>
    </source>
</evidence>
<keyword evidence="4 7" id="KW-0418">Kinase</keyword>
<evidence type="ECO:0000313" key="7">
    <source>
        <dbReference type="EMBL" id="PPQ30663.1"/>
    </source>
</evidence>
<comment type="caution">
    <text evidence="7">The sequence shown here is derived from an EMBL/GenBank/DDBJ whole genome shotgun (WGS) entry which is preliminary data.</text>
</comment>
<keyword evidence="5" id="KW-0067">ATP-binding</keyword>
<accession>A0A2S6N7R7</accession>
<evidence type="ECO:0000313" key="8">
    <source>
        <dbReference type="Proteomes" id="UP000239724"/>
    </source>
</evidence>
<dbReference type="SUPFAM" id="SSF53613">
    <property type="entry name" value="Ribokinase-like"/>
    <property type="match status" value="1"/>
</dbReference>
<dbReference type="InterPro" id="IPR013749">
    <property type="entry name" value="PM/HMP-P_kinase-1"/>
</dbReference>
<dbReference type="GO" id="GO:0005524">
    <property type="term" value="F:ATP binding"/>
    <property type="evidence" value="ECO:0007669"/>
    <property type="project" value="UniProtKB-KW"/>
</dbReference>
<dbReference type="AlphaFoldDB" id="A0A2S6N7R7"/>
<organism evidence="7 8">
    <name type="scientific">Rhodopila globiformis</name>
    <name type="common">Rhodopseudomonas globiformis</name>
    <dbReference type="NCBI Taxonomy" id="1071"/>
    <lineage>
        <taxon>Bacteria</taxon>
        <taxon>Pseudomonadati</taxon>
        <taxon>Pseudomonadota</taxon>
        <taxon>Alphaproteobacteria</taxon>
        <taxon>Acetobacterales</taxon>
        <taxon>Acetobacteraceae</taxon>
        <taxon>Rhodopila</taxon>
    </lineage>
</organism>
<dbReference type="NCBIfam" id="TIGR00687">
    <property type="entry name" value="pyridox_kin"/>
    <property type="match status" value="1"/>
</dbReference>
<dbReference type="OrthoDB" id="9800808at2"/>
<keyword evidence="2" id="KW-0808">Transferase</keyword>